<keyword evidence="3" id="KW-1134">Transmembrane beta strand</keyword>
<dbReference type="InterPro" id="IPR006665">
    <property type="entry name" value="OmpA-like"/>
</dbReference>
<evidence type="ECO:0000256" key="7">
    <source>
        <dbReference type="ARBA" id="ARBA00023136"/>
    </source>
</evidence>
<evidence type="ECO:0000256" key="4">
    <source>
        <dbReference type="ARBA" id="ARBA00022692"/>
    </source>
</evidence>
<dbReference type="SUPFAM" id="SSF103088">
    <property type="entry name" value="OmpA-like"/>
    <property type="match status" value="1"/>
</dbReference>
<feature type="domain" description="OmpA-like" evidence="12">
    <location>
        <begin position="223"/>
        <end position="338"/>
    </location>
</feature>
<dbReference type="PANTHER" id="PTHR30329:SF21">
    <property type="entry name" value="LIPOPROTEIN YIAD-RELATED"/>
    <property type="match status" value="1"/>
</dbReference>
<keyword evidence="6" id="KW-0626">Porin</keyword>
<accession>A0A0G9JYN3</accession>
<dbReference type="AlphaFoldDB" id="A0A0G9JYN3"/>
<reference evidence="13 14" key="1">
    <citation type="submission" date="2014-01" db="EMBL/GenBank/DDBJ databases">
        <title>Development of a Comparative Genomic Fingerprinting Assay for High Resolution Genotyping of Arcobacter butzleri.</title>
        <authorList>
            <person name="Webb A.L."/>
            <person name="Inglis G.D."/>
            <person name="Kruczkiewicz P."/>
            <person name="Selinger L.B."/>
            <person name="Taboada E.N."/>
        </authorList>
    </citation>
    <scope>NUCLEOTIDE SEQUENCE [LARGE SCALE GENOMIC DNA]</scope>
    <source>
        <strain evidence="13 14">L348</strain>
    </source>
</reference>
<dbReference type="InterPro" id="IPR011250">
    <property type="entry name" value="OMP/PagP_B-barrel"/>
</dbReference>
<feature type="signal peptide" evidence="11">
    <location>
        <begin position="1"/>
        <end position="17"/>
    </location>
</feature>
<dbReference type="Pfam" id="PF01389">
    <property type="entry name" value="OmpA_membrane"/>
    <property type="match status" value="1"/>
</dbReference>
<evidence type="ECO:0000256" key="5">
    <source>
        <dbReference type="ARBA" id="ARBA00023065"/>
    </source>
</evidence>
<dbReference type="SUPFAM" id="SSF56925">
    <property type="entry name" value="OMPA-like"/>
    <property type="match status" value="1"/>
</dbReference>
<comment type="caution">
    <text evidence="13">The sequence shown here is derived from an EMBL/GenBank/DDBJ whole genome shotgun (WGS) entry which is preliminary data.</text>
</comment>
<dbReference type="Proteomes" id="UP000035514">
    <property type="component" value="Unassembled WGS sequence"/>
</dbReference>
<dbReference type="InterPro" id="IPR028974">
    <property type="entry name" value="TSP_type-3_rpt"/>
</dbReference>
<evidence type="ECO:0000256" key="11">
    <source>
        <dbReference type="SAM" id="SignalP"/>
    </source>
</evidence>
<dbReference type="EMBL" id="JAIQ01000117">
    <property type="protein sequence ID" value="KLD98654.1"/>
    <property type="molecule type" value="Genomic_DNA"/>
</dbReference>
<sequence>MKKVLLSTIACASLALATNSDYKYEITPLIGGVLTEGNTGLEKNYANAGLSFGFNQFDSFIDQVELGFLRTLEDVDGKGAYKGKDTGVTRVFANLVKDYDLTSDLSLYTLVGAGVEFFDNEFEDNENGLFGNYGVGVKYNLAERLALKFDVRHLIEVDHGDNTLLYTLGLSVPFGEVSKPAPVAEKPAPVATPVAAPKDSDGDGVIDNLDECPNTMKGAKVDNIGCMTLVNLNINFDTAKADIKDSYNSRINEFAKVMKADPKLKANIEAHTDSVGTDAYNQKLSERRATSAVNALVAAGVQKDRIKAVGYGESRPIASNDTVEGRAENRRVEAVMVK</sequence>
<dbReference type="InterPro" id="IPR050330">
    <property type="entry name" value="Bact_OuterMem_StrucFunc"/>
</dbReference>
<proteinExistence type="inferred from homology"/>
<organism evidence="13 14">
    <name type="scientific">Aliarcobacter butzleri L348</name>
    <dbReference type="NCBI Taxonomy" id="1447256"/>
    <lineage>
        <taxon>Bacteria</taxon>
        <taxon>Pseudomonadati</taxon>
        <taxon>Campylobacterota</taxon>
        <taxon>Epsilonproteobacteria</taxon>
        <taxon>Campylobacterales</taxon>
        <taxon>Arcobacteraceae</taxon>
        <taxon>Aliarcobacter</taxon>
    </lineage>
</organism>
<evidence type="ECO:0000256" key="6">
    <source>
        <dbReference type="ARBA" id="ARBA00023114"/>
    </source>
</evidence>
<dbReference type="GO" id="GO:0009279">
    <property type="term" value="C:cell outer membrane"/>
    <property type="evidence" value="ECO:0007669"/>
    <property type="project" value="UniProtKB-SubCell"/>
</dbReference>
<dbReference type="InterPro" id="IPR036737">
    <property type="entry name" value="OmpA-like_sf"/>
</dbReference>
<dbReference type="SUPFAM" id="SSF103647">
    <property type="entry name" value="TSP type-3 repeat"/>
    <property type="match status" value="1"/>
</dbReference>
<dbReference type="PROSITE" id="PS51123">
    <property type="entry name" value="OMPA_2"/>
    <property type="match status" value="1"/>
</dbReference>
<evidence type="ECO:0000256" key="3">
    <source>
        <dbReference type="ARBA" id="ARBA00022452"/>
    </source>
</evidence>
<comment type="similarity">
    <text evidence="10">Belongs to the outer membrane OOP (TC 1.B.6) superfamily.</text>
</comment>
<dbReference type="InterPro" id="IPR006664">
    <property type="entry name" value="OMP_bac"/>
</dbReference>
<evidence type="ECO:0000256" key="9">
    <source>
        <dbReference type="PROSITE-ProRule" id="PRU00473"/>
    </source>
</evidence>
<keyword evidence="5" id="KW-0406">Ion transport</keyword>
<evidence type="ECO:0000256" key="10">
    <source>
        <dbReference type="RuleBase" id="RU003859"/>
    </source>
</evidence>
<dbReference type="GO" id="GO:0006811">
    <property type="term" value="P:monoatomic ion transport"/>
    <property type="evidence" value="ECO:0007669"/>
    <property type="project" value="UniProtKB-KW"/>
</dbReference>
<keyword evidence="4" id="KW-0812">Transmembrane</keyword>
<feature type="chain" id="PRO_5002577508" evidence="11">
    <location>
        <begin position="18"/>
        <end position="338"/>
    </location>
</feature>
<gene>
    <name evidence="13" type="ORF">AA20_08155</name>
</gene>
<dbReference type="CDD" id="cd07185">
    <property type="entry name" value="OmpA_C-like"/>
    <property type="match status" value="1"/>
</dbReference>
<dbReference type="GO" id="GO:0005509">
    <property type="term" value="F:calcium ion binding"/>
    <property type="evidence" value="ECO:0007669"/>
    <property type="project" value="InterPro"/>
</dbReference>
<dbReference type="RefSeq" id="WP_046996927.1">
    <property type="nucleotide sequence ID" value="NZ_JAIQ01000117.1"/>
</dbReference>
<evidence type="ECO:0000313" key="13">
    <source>
        <dbReference type="EMBL" id="KLD98654.1"/>
    </source>
</evidence>
<dbReference type="PRINTS" id="PR01021">
    <property type="entry name" value="OMPADOMAIN"/>
</dbReference>
<evidence type="ECO:0000256" key="8">
    <source>
        <dbReference type="ARBA" id="ARBA00023237"/>
    </source>
</evidence>
<keyword evidence="8" id="KW-0998">Cell outer membrane</keyword>
<comment type="subcellular location">
    <subcellularLocation>
        <location evidence="1">Cell outer membrane</location>
        <topology evidence="1">Multi-pass membrane protein</topology>
    </subcellularLocation>
</comment>
<evidence type="ECO:0000313" key="14">
    <source>
        <dbReference type="Proteomes" id="UP000035514"/>
    </source>
</evidence>
<dbReference type="GO" id="GO:0015288">
    <property type="term" value="F:porin activity"/>
    <property type="evidence" value="ECO:0007669"/>
    <property type="project" value="UniProtKB-KW"/>
</dbReference>
<dbReference type="PATRIC" id="fig|1447256.3.peg.1590"/>
<evidence type="ECO:0000256" key="1">
    <source>
        <dbReference type="ARBA" id="ARBA00004571"/>
    </source>
</evidence>
<dbReference type="GO" id="GO:0046930">
    <property type="term" value="C:pore complex"/>
    <property type="evidence" value="ECO:0007669"/>
    <property type="project" value="UniProtKB-KW"/>
</dbReference>
<keyword evidence="11" id="KW-0732">Signal</keyword>
<evidence type="ECO:0000256" key="2">
    <source>
        <dbReference type="ARBA" id="ARBA00022448"/>
    </source>
</evidence>
<keyword evidence="7 9" id="KW-0472">Membrane</keyword>
<dbReference type="Gene3D" id="3.30.1330.60">
    <property type="entry name" value="OmpA-like domain"/>
    <property type="match status" value="1"/>
</dbReference>
<protein>
    <submittedName>
        <fullName evidence="13">Outer membrane fibronectin-binding protein</fullName>
    </submittedName>
</protein>
<dbReference type="Gene3D" id="2.40.160.20">
    <property type="match status" value="1"/>
</dbReference>
<dbReference type="PANTHER" id="PTHR30329">
    <property type="entry name" value="STATOR ELEMENT OF FLAGELLAR MOTOR COMPLEX"/>
    <property type="match status" value="1"/>
</dbReference>
<dbReference type="InterPro" id="IPR000498">
    <property type="entry name" value="OmpA-like_TM_dom"/>
</dbReference>
<dbReference type="Pfam" id="PF00691">
    <property type="entry name" value="OmpA"/>
    <property type="match status" value="1"/>
</dbReference>
<keyword evidence="2" id="KW-0813">Transport</keyword>
<evidence type="ECO:0000259" key="12">
    <source>
        <dbReference type="PROSITE" id="PS51123"/>
    </source>
</evidence>
<name>A0A0G9JYN3_9BACT</name>
<dbReference type="PRINTS" id="PR01023">
    <property type="entry name" value="NAFLGMOTY"/>
</dbReference>